<feature type="transmembrane region" description="Helical" evidence="14">
    <location>
        <begin position="167"/>
        <end position="188"/>
    </location>
</feature>
<comment type="pathway">
    <text evidence="2 14">Porphyrin-containing compound metabolism; protoporphyrin-IX biosynthesis; protoporphyrin-IX from protoporphyrinogen-IX: step 1/1.</text>
</comment>
<evidence type="ECO:0000256" key="2">
    <source>
        <dbReference type="ARBA" id="ARBA00005073"/>
    </source>
</evidence>
<dbReference type="GO" id="GO:0006782">
    <property type="term" value="P:protoporphyrinogen IX biosynthetic process"/>
    <property type="evidence" value="ECO:0007669"/>
    <property type="project" value="UniProtKB-UniRule"/>
</dbReference>
<dbReference type="UniPathway" id="UPA00251">
    <property type="reaction ID" value="UER00324"/>
</dbReference>
<dbReference type="eggNOG" id="COG1981">
    <property type="taxonomic scope" value="Bacteria"/>
</dbReference>
<dbReference type="EMBL" id="ABCS01000005">
    <property type="protein sequence ID" value="EDM81124.1"/>
    <property type="molecule type" value="Genomic_DNA"/>
</dbReference>
<evidence type="ECO:0000256" key="13">
    <source>
        <dbReference type="ARBA" id="ARBA00048390"/>
    </source>
</evidence>
<evidence type="ECO:0000256" key="5">
    <source>
        <dbReference type="ARBA" id="ARBA00022475"/>
    </source>
</evidence>
<dbReference type="GO" id="GO:0005886">
    <property type="term" value="C:plasma membrane"/>
    <property type="evidence" value="ECO:0007669"/>
    <property type="project" value="UniProtKB-SubCell"/>
</dbReference>
<comment type="similarity">
    <text evidence="3 14">Belongs to the HemJ family.</text>
</comment>
<keyword evidence="8 14" id="KW-0479">Metal-binding</keyword>
<comment type="subunit">
    <text evidence="14">Homodimer.</text>
</comment>
<keyword evidence="9 14" id="KW-1133">Transmembrane helix</keyword>
<accession>A6FYW9</accession>
<sequence>MPFQPQLRLLGCGRAMIDYTLAKALHIVGFISWFAGLFYIVRLFVYHAEAGERPEAERAVLQPQFELMARRLWQIITVPAAVVTFFGGFSMVVHLVRIGSLPSWLHIKFGLLTGLLAYHLWCGQIRRKQAAGESTWTGKGLRVFNEGGTMFMVAIVFLAVYKSAMSIAWGVGGLLALGLSLMFGIRLYRRIREGASSKREAQPET</sequence>
<comment type="function">
    <text evidence="14">Catalyzes the oxidation of protoporphyrinogen IX to protoporphyrin IX.</text>
</comment>
<keyword evidence="11 14" id="KW-0408">Iron</keyword>
<dbReference type="STRING" id="391625.PPSIR1_29950"/>
<feature type="transmembrane region" description="Helical" evidence="14">
    <location>
        <begin position="143"/>
        <end position="161"/>
    </location>
</feature>
<feature type="transmembrane region" description="Helical" evidence="14">
    <location>
        <begin position="72"/>
        <end position="92"/>
    </location>
</feature>
<dbReference type="GO" id="GO:0046872">
    <property type="term" value="F:metal ion binding"/>
    <property type="evidence" value="ECO:0007669"/>
    <property type="project" value="UniProtKB-KW"/>
</dbReference>
<comment type="catalytic activity">
    <reaction evidence="13 14">
        <text>protoporphyrinogen IX + 3 A = protoporphyrin IX + 3 AH2</text>
        <dbReference type="Rhea" id="RHEA:62000"/>
        <dbReference type="ChEBI" id="CHEBI:13193"/>
        <dbReference type="ChEBI" id="CHEBI:17499"/>
        <dbReference type="ChEBI" id="CHEBI:57306"/>
        <dbReference type="ChEBI" id="CHEBI:57307"/>
    </reaction>
</comment>
<dbReference type="GO" id="GO:0070818">
    <property type="term" value="F:protoporphyrinogen oxidase activity"/>
    <property type="evidence" value="ECO:0007669"/>
    <property type="project" value="UniProtKB-UniRule"/>
</dbReference>
<feature type="binding site" description="axial binding residue" evidence="14">
    <location>
        <position position="26"/>
    </location>
    <ligand>
        <name>heme</name>
        <dbReference type="ChEBI" id="CHEBI:30413"/>
    </ligand>
    <ligandPart>
        <name>Fe</name>
        <dbReference type="ChEBI" id="CHEBI:18248"/>
    </ligandPart>
</feature>
<dbReference type="AlphaFoldDB" id="A6FYW9"/>
<dbReference type="HAMAP" id="MF_02239">
    <property type="entry name" value="HemJ"/>
    <property type="match status" value="1"/>
</dbReference>
<keyword evidence="5 14" id="KW-1003">Cell membrane</keyword>
<evidence type="ECO:0000256" key="12">
    <source>
        <dbReference type="ARBA" id="ARBA00023136"/>
    </source>
</evidence>
<evidence type="ECO:0000313" key="15">
    <source>
        <dbReference type="EMBL" id="EDM81124.1"/>
    </source>
</evidence>
<keyword evidence="7 14" id="KW-0812">Transmembrane</keyword>
<evidence type="ECO:0000256" key="14">
    <source>
        <dbReference type="HAMAP-Rule" id="MF_02239"/>
    </source>
</evidence>
<evidence type="ECO:0000256" key="10">
    <source>
        <dbReference type="ARBA" id="ARBA00023002"/>
    </source>
</evidence>
<comment type="subcellular location">
    <subcellularLocation>
        <location evidence="1 14">Cell membrane</location>
        <topology evidence="1 14">Multi-pass membrane protein</topology>
    </subcellularLocation>
</comment>
<keyword evidence="10 14" id="KW-0560">Oxidoreductase</keyword>
<dbReference type="EC" id="1.3.99.-" evidence="14"/>
<dbReference type="Proteomes" id="UP000005801">
    <property type="component" value="Unassembled WGS sequence"/>
</dbReference>
<comment type="caution">
    <text evidence="15">The sequence shown here is derived from an EMBL/GenBank/DDBJ whole genome shotgun (WGS) entry which is preliminary data.</text>
</comment>
<feature type="transmembrane region" description="Helical" evidence="14">
    <location>
        <begin position="24"/>
        <end position="45"/>
    </location>
</feature>
<keyword evidence="12 14" id="KW-0472">Membrane</keyword>
<name>A6FYW9_9BACT</name>
<dbReference type="PANTHER" id="PTHR40255:SF1">
    <property type="entry name" value="PROTOPORPHYRINOGEN IX OXIDASE"/>
    <property type="match status" value="1"/>
</dbReference>
<evidence type="ECO:0000256" key="11">
    <source>
        <dbReference type="ARBA" id="ARBA00023004"/>
    </source>
</evidence>
<proteinExistence type="inferred from homology"/>
<protein>
    <recommendedName>
        <fullName evidence="4 14">Protoporphyrinogen IX oxidase</fullName>
        <shortName evidence="14">PPO</shortName>
        <ecNumber evidence="14">1.3.99.-</ecNumber>
    </recommendedName>
</protein>
<evidence type="ECO:0000256" key="9">
    <source>
        <dbReference type="ARBA" id="ARBA00022989"/>
    </source>
</evidence>
<keyword evidence="6 14" id="KW-0349">Heme</keyword>
<evidence type="ECO:0000256" key="4">
    <source>
        <dbReference type="ARBA" id="ARBA00017504"/>
    </source>
</evidence>
<dbReference type="InterPro" id="IPR005265">
    <property type="entry name" value="HemJ-like"/>
</dbReference>
<evidence type="ECO:0000256" key="6">
    <source>
        <dbReference type="ARBA" id="ARBA00022617"/>
    </source>
</evidence>
<keyword evidence="16" id="KW-1185">Reference proteome</keyword>
<comment type="cofactor">
    <cofactor evidence="14">
        <name>heme b</name>
        <dbReference type="ChEBI" id="CHEBI:60344"/>
    </cofactor>
    <text evidence="14">Binds 1 heme b (iron(II)-protoporphyrin IX) group per subunit.</text>
</comment>
<evidence type="ECO:0000313" key="16">
    <source>
        <dbReference type="Proteomes" id="UP000005801"/>
    </source>
</evidence>
<dbReference type="Pfam" id="PF03653">
    <property type="entry name" value="UPF0093"/>
    <property type="match status" value="1"/>
</dbReference>
<evidence type="ECO:0000256" key="3">
    <source>
        <dbReference type="ARBA" id="ARBA00006501"/>
    </source>
</evidence>
<organism evidence="15 16">
    <name type="scientific">Plesiocystis pacifica SIR-1</name>
    <dbReference type="NCBI Taxonomy" id="391625"/>
    <lineage>
        <taxon>Bacteria</taxon>
        <taxon>Pseudomonadati</taxon>
        <taxon>Myxococcota</taxon>
        <taxon>Polyangia</taxon>
        <taxon>Nannocystales</taxon>
        <taxon>Nannocystaceae</taxon>
        <taxon>Plesiocystis</taxon>
    </lineage>
</organism>
<dbReference type="RefSeq" id="WP_006969668.1">
    <property type="nucleotide sequence ID" value="NZ_ABCS01000005.1"/>
</dbReference>
<evidence type="ECO:0000256" key="1">
    <source>
        <dbReference type="ARBA" id="ARBA00004651"/>
    </source>
</evidence>
<reference evidence="15 16" key="1">
    <citation type="submission" date="2007-06" db="EMBL/GenBank/DDBJ databases">
        <authorList>
            <person name="Shimkets L."/>
            <person name="Ferriera S."/>
            <person name="Johnson J."/>
            <person name="Kravitz S."/>
            <person name="Beeson K."/>
            <person name="Sutton G."/>
            <person name="Rogers Y.-H."/>
            <person name="Friedman R."/>
            <person name="Frazier M."/>
            <person name="Venter J.C."/>
        </authorList>
    </citation>
    <scope>NUCLEOTIDE SEQUENCE [LARGE SCALE GENOMIC DNA]</scope>
    <source>
        <strain evidence="15 16">SIR-1</strain>
    </source>
</reference>
<evidence type="ECO:0000256" key="8">
    <source>
        <dbReference type="ARBA" id="ARBA00022723"/>
    </source>
</evidence>
<dbReference type="PANTHER" id="PTHR40255">
    <property type="entry name" value="UPF0093 MEMBRANE PROTEIN SLR1790"/>
    <property type="match status" value="1"/>
</dbReference>
<evidence type="ECO:0000256" key="7">
    <source>
        <dbReference type="ARBA" id="ARBA00022692"/>
    </source>
</evidence>
<feature type="transmembrane region" description="Helical" evidence="14">
    <location>
        <begin position="104"/>
        <end position="122"/>
    </location>
</feature>
<feature type="binding site" description="axial binding residue" evidence="14">
    <location>
        <position position="108"/>
    </location>
    <ligand>
        <name>heme</name>
        <dbReference type="ChEBI" id="CHEBI:30413"/>
    </ligand>
    <ligandPart>
        <name>Fe</name>
        <dbReference type="ChEBI" id="CHEBI:18248"/>
    </ligandPart>
</feature>
<gene>
    <name evidence="15" type="ORF">PPSIR1_29950</name>
</gene>